<proteinExistence type="inferred from homology"/>
<dbReference type="InterPro" id="IPR007248">
    <property type="entry name" value="Mpv17_PMP22"/>
</dbReference>
<evidence type="ECO:0000256" key="4">
    <source>
        <dbReference type="ARBA" id="ARBA00022989"/>
    </source>
</evidence>
<evidence type="ECO:0000256" key="2">
    <source>
        <dbReference type="ARBA" id="ARBA00006824"/>
    </source>
</evidence>
<sequence>MIIIACQLSPNGKFNGISEASAQKTVTAAMGTTVALQCLLVDQGQLLILQLPISVRNNWCTPFGPRRPVQCNASRSASTSTSGTQAGLGNPWLKAAITTGTLSLAGDLLAQGLIRRHQSRARATPQSFDAVRAARMGGYGFCFYGPYQHFWYGQLDKFFPTRSLAHFGSKVLLNQVALGPVILSSVLLWNFALTRQLEKLPNKMQRDFVPTLINGWKFWVPASVVNFWVVPLQYRVLWMSTCGLFWAGYLSYTSNA</sequence>
<evidence type="ECO:0000313" key="7">
    <source>
        <dbReference type="EMBL" id="CAL5224464.1"/>
    </source>
</evidence>
<organism evidence="7 8">
    <name type="scientific">Coccomyxa viridis</name>
    <dbReference type="NCBI Taxonomy" id="1274662"/>
    <lineage>
        <taxon>Eukaryota</taxon>
        <taxon>Viridiplantae</taxon>
        <taxon>Chlorophyta</taxon>
        <taxon>core chlorophytes</taxon>
        <taxon>Trebouxiophyceae</taxon>
        <taxon>Trebouxiophyceae incertae sedis</taxon>
        <taxon>Coccomyxaceae</taxon>
        <taxon>Coccomyxa</taxon>
    </lineage>
</organism>
<dbReference type="PANTHER" id="PTHR11266:SF91">
    <property type="entry name" value="EXPRESSED PROTEIN"/>
    <property type="match status" value="1"/>
</dbReference>
<evidence type="ECO:0000256" key="5">
    <source>
        <dbReference type="ARBA" id="ARBA00023136"/>
    </source>
</evidence>
<evidence type="ECO:0000256" key="3">
    <source>
        <dbReference type="ARBA" id="ARBA00022692"/>
    </source>
</evidence>
<dbReference type="PANTHER" id="PTHR11266">
    <property type="entry name" value="PEROXISOMAL MEMBRANE PROTEIN 2, PXMP2 MPV17"/>
    <property type="match status" value="1"/>
</dbReference>
<keyword evidence="4 6" id="KW-1133">Transmembrane helix</keyword>
<comment type="subcellular location">
    <subcellularLocation>
        <location evidence="1">Membrane</location>
        <topology evidence="1">Multi-pass membrane protein</topology>
    </subcellularLocation>
</comment>
<feature type="transmembrane region" description="Helical" evidence="6">
    <location>
        <begin position="172"/>
        <end position="191"/>
    </location>
</feature>
<reference evidence="7 8" key="1">
    <citation type="submission" date="2024-06" db="EMBL/GenBank/DDBJ databases">
        <authorList>
            <person name="Kraege A."/>
            <person name="Thomma B."/>
        </authorList>
    </citation>
    <scope>NUCLEOTIDE SEQUENCE [LARGE SCALE GENOMIC DNA]</scope>
</reference>
<keyword evidence="5 6" id="KW-0472">Membrane</keyword>
<protein>
    <submittedName>
        <fullName evidence="7">G7155 protein</fullName>
    </submittedName>
</protein>
<keyword evidence="3 6" id="KW-0812">Transmembrane</keyword>
<evidence type="ECO:0000313" key="8">
    <source>
        <dbReference type="Proteomes" id="UP001497392"/>
    </source>
</evidence>
<dbReference type="Proteomes" id="UP001497392">
    <property type="component" value="Unassembled WGS sequence"/>
</dbReference>
<feature type="transmembrane region" description="Helical" evidence="6">
    <location>
        <begin position="212"/>
        <end position="230"/>
    </location>
</feature>
<dbReference type="EMBL" id="CAXHTA020000010">
    <property type="protein sequence ID" value="CAL5224464.1"/>
    <property type="molecule type" value="Genomic_DNA"/>
</dbReference>
<comment type="caution">
    <text evidence="7">The sequence shown here is derived from an EMBL/GenBank/DDBJ whole genome shotgun (WGS) entry which is preliminary data.</text>
</comment>
<dbReference type="Pfam" id="PF04117">
    <property type="entry name" value="Mpv17_PMP22"/>
    <property type="match status" value="1"/>
</dbReference>
<comment type="similarity">
    <text evidence="2 6">Belongs to the peroxisomal membrane protein PXMP2/4 family.</text>
</comment>
<evidence type="ECO:0000256" key="1">
    <source>
        <dbReference type="ARBA" id="ARBA00004141"/>
    </source>
</evidence>
<evidence type="ECO:0000256" key="6">
    <source>
        <dbReference type="RuleBase" id="RU363053"/>
    </source>
</evidence>
<accession>A0ABP1FZP0</accession>
<gene>
    <name evidence="7" type="primary">g7155</name>
    <name evidence="7" type="ORF">VP750_LOCUS6123</name>
</gene>
<keyword evidence="8" id="KW-1185">Reference proteome</keyword>
<name>A0ABP1FZP0_9CHLO</name>